<reference evidence="8" key="1">
    <citation type="submission" date="2020-10" db="EMBL/GenBank/DDBJ databases">
        <authorList>
            <person name="Gilroy R."/>
        </authorList>
    </citation>
    <scope>NUCLEOTIDE SEQUENCE</scope>
    <source>
        <strain evidence="8">ChiW3-316</strain>
    </source>
</reference>
<evidence type="ECO:0000256" key="6">
    <source>
        <dbReference type="ARBA" id="ARBA00023316"/>
    </source>
</evidence>
<organism evidence="8 9">
    <name type="scientific">Candidatus Scatocola faecipullorum</name>
    <dbReference type="NCBI Taxonomy" id="2840917"/>
    <lineage>
        <taxon>Bacteria</taxon>
        <taxon>Pseudomonadati</taxon>
        <taxon>Pseudomonadota</taxon>
        <taxon>Alphaproteobacteria</taxon>
        <taxon>Rhodospirillales</taxon>
        <taxon>Rhodospirillaceae</taxon>
        <taxon>Rhodospirillaceae incertae sedis</taxon>
        <taxon>Candidatus Scatocola</taxon>
    </lineage>
</organism>
<keyword evidence="7" id="KW-0997">Cell inner membrane</keyword>
<dbReference type="InterPro" id="IPR003770">
    <property type="entry name" value="MLTG-like"/>
</dbReference>
<dbReference type="GO" id="GO:0008932">
    <property type="term" value="F:lytic endotransglycosylase activity"/>
    <property type="evidence" value="ECO:0007669"/>
    <property type="project" value="UniProtKB-UniRule"/>
</dbReference>
<evidence type="ECO:0000256" key="7">
    <source>
        <dbReference type="HAMAP-Rule" id="MF_02065"/>
    </source>
</evidence>
<comment type="function">
    <text evidence="7">Functions as a peptidoglycan terminase that cleaves nascent peptidoglycan strands endolytically to terminate their elongation.</text>
</comment>
<dbReference type="AlphaFoldDB" id="A0A9D1M3U6"/>
<dbReference type="EMBL" id="DVNC01000023">
    <property type="protein sequence ID" value="HIU53103.1"/>
    <property type="molecule type" value="Genomic_DNA"/>
</dbReference>
<dbReference type="Pfam" id="PF02618">
    <property type="entry name" value="YceG"/>
    <property type="match status" value="1"/>
</dbReference>
<evidence type="ECO:0000256" key="3">
    <source>
        <dbReference type="ARBA" id="ARBA00022989"/>
    </source>
</evidence>
<comment type="catalytic activity">
    <reaction evidence="7">
        <text>a peptidoglycan chain = a peptidoglycan chain with N-acetyl-1,6-anhydromuramyl-[peptide] at the reducing end + a peptidoglycan chain with N-acetylglucosamine at the non-reducing end.</text>
        <dbReference type="EC" id="4.2.2.29"/>
    </reaction>
</comment>
<feature type="site" description="Important for catalytic activity" evidence="7">
    <location>
        <position position="199"/>
    </location>
</feature>
<evidence type="ECO:0000256" key="2">
    <source>
        <dbReference type="ARBA" id="ARBA00022692"/>
    </source>
</evidence>
<keyword evidence="4 7" id="KW-0472">Membrane</keyword>
<evidence type="ECO:0000313" key="8">
    <source>
        <dbReference type="EMBL" id="HIU53103.1"/>
    </source>
</evidence>
<dbReference type="EC" id="4.2.2.29" evidence="7"/>
<evidence type="ECO:0000313" key="9">
    <source>
        <dbReference type="Proteomes" id="UP000824107"/>
    </source>
</evidence>
<evidence type="ECO:0000256" key="4">
    <source>
        <dbReference type="ARBA" id="ARBA00023136"/>
    </source>
</evidence>
<keyword evidence="2 7" id="KW-0812">Transmembrane</keyword>
<dbReference type="Gene3D" id="3.30.160.60">
    <property type="entry name" value="Classic Zinc Finger"/>
    <property type="match status" value="1"/>
</dbReference>
<name>A0A9D1M3U6_9PROT</name>
<comment type="similarity">
    <text evidence="7">Belongs to the transglycosylase MltG family.</text>
</comment>
<keyword evidence="1 7" id="KW-1003">Cell membrane</keyword>
<dbReference type="CDD" id="cd08010">
    <property type="entry name" value="MltG_like"/>
    <property type="match status" value="1"/>
</dbReference>
<dbReference type="Gene3D" id="3.30.1490.480">
    <property type="entry name" value="Endolytic murein transglycosylase"/>
    <property type="match status" value="1"/>
</dbReference>
<protein>
    <recommendedName>
        <fullName evidence="7">Endolytic murein transglycosylase</fullName>
        <ecNumber evidence="7">4.2.2.29</ecNumber>
    </recommendedName>
    <alternativeName>
        <fullName evidence="7">Peptidoglycan lytic transglycosylase</fullName>
    </alternativeName>
    <alternativeName>
        <fullName evidence="7">Peptidoglycan polymerization terminase</fullName>
    </alternativeName>
</protein>
<comment type="caution">
    <text evidence="8">The sequence shown here is derived from an EMBL/GenBank/DDBJ whole genome shotgun (WGS) entry which is preliminary data.</text>
</comment>
<reference evidence="8" key="2">
    <citation type="journal article" date="2021" name="PeerJ">
        <title>Extensive microbial diversity within the chicken gut microbiome revealed by metagenomics and culture.</title>
        <authorList>
            <person name="Gilroy R."/>
            <person name="Ravi A."/>
            <person name="Getino M."/>
            <person name="Pursley I."/>
            <person name="Horton D.L."/>
            <person name="Alikhan N.F."/>
            <person name="Baker D."/>
            <person name="Gharbi K."/>
            <person name="Hall N."/>
            <person name="Watson M."/>
            <person name="Adriaenssens E.M."/>
            <person name="Foster-Nyarko E."/>
            <person name="Jarju S."/>
            <person name="Secka A."/>
            <person name="Antonio M."/>
            <person name="Oren A."/>
            <person name="Chaudhuri R.R."/>
            <person name="La Ragione R."/>
            <person name="Hildebrand F."/>
            <person name="Pallen M.J."/>
        </authorList>
    </citation>
    <scope>NUCLEOTIDE SEQUENCE</scope>
    <source>
        <strain evidence="8">ChiW3-316</strain>
    </source>
</reference>
<gene>
    <name evidence="7 8" type="primary">mltG</name>
    <name evidence="8" type="ORF">IAD20_03375</name>
</gene>
<keyword evidence="5 7" id="KW-0456">Lyase</keyword>
<evidence type="ECO:0000256" key="5">
    <source>
        <dbReference type="ARBA" id="ARBA00023239"/>
    </source>
</evidence>
<evidence type="ECO:0000256" key="1">
    <source>
        <dbReference type="ARBA" id="ARBA00022475"/>
    </source>
</evidence>
<sequence length="318" mass="35546">MRSLKYIVPAVLLAAVIGWQQLKAMIVAEGPLQEVVNVVIPKGAGTKLVAQELKKAGIIRHELLFRIATRLNGADKALKAGEYQFMPKVSVLQAMEKIARGEVFYRRITIPEGLTSGQIMYMVANYPGLSGEITVDVKEGELLPETYSFELDAPRDNILLQAKSAMAKIKQVIWDNRAPGLPYKDINEMMTMASIIEKETSVPEERALVASVFINRLNRRMRLQTDPTVIYALTEGEFELKRPLRKSDLNTDSAFNTYRNYGLPPAPICNPGVAAMEAAAHPAQTDYLYFVASGNGGHNFARSLSEHNRNVRKWQRNR</sequence>
<dbReference type="Proteomes" id="UP000824107">
    <property type="component" value="Unassembled WGS sequence"/>
</dbReference>
<keyword evidence="6 7" id="KW-0961">Cell wall biogenesis/degradation</keyword>
<proteinExistence type="inferred from homology"/>
<dbReference type="GO" id="GO:0071555">
    <property type="term" value="P:cell wall organization"/>
    <property type="evidence" value="ECO:0007669"/>
    <property type="project" value="UniProtKB-KW"/>
</dbReference>
<dbReference type="GO" id="GO:0005886">
    <property type="term" value="C:plasma membrane"/>
    <property type="evidence" value="ECO:0007669"/>
    <property type="project" value="UniProtKB-UniRule"/>
</dbReference>
<dbReference type="PANTHER" id="PTHR30518:SF2">
    <property type="entry name" value="ENDOLYTIC MUREIN TRANSGLYCOSYLASE"/>
    <property type="match status" value="1"/>
</dbReference>
<dbReference type="HAMAP" id="MF_02065">
    <property type="entry name" value="MltG"/>
    <property type="match status" value="1"/>
</dbReference>
<dbReference type="NCBIfam" id="TIGR00247">
    <property type="entry name" value="endolytic transglycosylase MltG"/>
    <property type="match status" value="1"/>
</dbReference>
<keyword evidence="3 7" id="KW-1133">Transmembrane helix</keyword>
<dbReference type="PANTHER" id="PTHR30518">
    <property type="entry name" value="ENDOLYTIC MUREIN TRANSGLYCOSYLASE"/>
    <property type="match status" value="1"/>
</dbReference>
<dbReference type="GO" id="GO:0009252">
    <property type="term" value="P:peptidoglycan biosynthetic process"/>
    <property type="evidence" value="ECO:0007669"/>
    <property type="project" value="UniProtKB-UniRule"/>
</dbReference>
<accession>A0A9D1M3U6</accession>